<dbReference type="GO" id="GO:0005634">
    <property type="term" value="C:nucleus"/>
    <property type="evidence" value="ECO:0007669"/>
    <property type="project" value="TreeGrafter"/>
</dbReference>
<dbReference type="GO" id="GO:0005871">
    <property type="term" value="C:kinesin complex"/>
    <property type="evidence" value="ECO:0007669"/>
    <property type="project" value="TreeGrafter"/>
</dbReference>
<reference evidence="8" key="3">
    <citation type="submission" date="2024-01" db="EMBL/GenBank/DDBJ databases">
        <authorList>
            <person name="Coelho M.A."/>
            <person name="David-Palma M."/>
            <person name="Shea T."/>
            <person name="Sun S."/>
            <person name="Cuomo C.A."/>
            <person name="Heitman J."/>
        </authorList>
    </citation>
    <scope>NUCLEOTIDE SEQUENCE</scope>
    <source>
        <strain evidence="8">CBS 7841</strain>
    </source>
</reference>
<evidence type="ECO:0000256" key="5">
    <source>
        <dbReference type="PROSITE-ProRule" id="PRU00283"/>
    </source>
</evidence>
<dbReference type="GO" id="GO:0005874">
    <property type="term" value="C:microtubule"/>
    <property type="evidence" value="ECO:0007669"/>
    <property type="project" value="UniProtKB-KW"/>
</dbReference>
<dbReference type="PROSITE" id="PS50067">
    <property type="entry name" value="KINESIN_MOTOR_2"/>
    <property type="match status" value="1"/>
</dbReference>
<feature type="compositionally biased region" description="Low complexity" evidence="7">
    <location>
        <begin position="13"/>
        <end position="23"/>
    </location>
</feature>
<proteinExistence type="inferred from homology"/>
<comment type="similarity">
    <text evidence="5 6">Belongs to the TRAFAC class myosin-kinesin ATPase superfamily. Kinesin family.</text>
</comment>
<dbReference type="GO" id="GO:0008017">
    <property type="term" value="F:microtubule binding"/>
    <property type="evidence" value="ECO:0007669"/>
    <property type="project" value="InterPro"/>
</dbReference>
<feature type="binding site" evidence="5">
    <location>
        <begin position="164"/>
        <end position="171"/>
    </location>
    <ligand>
        <name>ATP</name>
        <dbReference type="ChEBI" id="CHEBI:30616"/>
    </ligand>
</feature>
<feature type="compositionally biased region" description="Polar residues" evidence="7">
    <location>
        <begin position="1"/>
        <end position="12"/>
    </location>
</feature>
<reference evidence="8" key="2">
    <citation type="journal article" date="2022" name="Elife">
        <title>Obligate sexual reproduction of a homothallic fungus closely related to the Cryptococcus pathogenic species complex.</title>
        <authorList>
            <person name="Passer A.R."/>
            <person name="Clancey S.A."/>
            <person name="Shea T."/>
            <person name="David-Palma M."/>
            <person name="Averette A.F."/>
            <person name="Boekhout T."/>
            <person name="Porcel B.M."/>
            <person name="Nowrousian M."/>
            <person name="Cuomo C.A."/>
            <person name="Sun S."/>
            <person name="Heitman J."/>
            <person name="Coelho M.A."/>
        </authorList>
    </citation>
    <scope>NUCLEOTIDE SEQUENCE</scope>
    <source>
        <strain evidence="8">CBS 7841</strain>
    </source>
</reference>
<evidence type="ECO:0000256" key="4">
    <source>
        <dbReference type="ARBA" id="ARBA00023175"/>
    </source>
</evidence>
<dbReference type="SUPFAM" id="SSF52540">
    <property type="entry name" value="P-loop containing nucleoside triphosphate hydrolases"/>
    <property type="match status" value="1"/>
</dbReference>
<dbReference type="PROSITE" id="PS00411">
    <property type="entry name" value="KINESIN_MOTOR_1"/>
    <property type="match status" value="1"/>
</dbReference>
<dbReference type="VEuPathDB" id="FungiDB:L203_00605"/>
<feature type="region of interest" description="Disordered" evidence="7">
    <location>
        <begin position="796"/>
        <end position="833"/>
    </location>
</feature>
<evidence type="ECO:0000256" key="2">
    <source>
        <dbReference type="ARBA" id="ARBA00022741"/>
    </source>
</evidence>
<evidence type="ECO:0000256" key="6">
    <source>
        <dbReference type="RuleBase" id="RU000394"/>
    </source>
</evidence>
<evidence type="ECO:0000256" key="7">
    <source>
        <dbReference type="SAM" id="MobiDB-lite"/>
    </source>
</evidence>
<reference evidence="8" key="1">
    <citation type="submission" date="2016-06" db="EMBL/GenBank/DDBJ databases">
        <authorList>
            <person name="Cuomo C."/>
            <person name="Litvintseva A."/>
            <person name="Heitman J."/>
            <person name="Chen Y."/>
            <person name="Sun S."/>
            <person name="Springer D."/>
            <person name="Dromer F."/>
            <person name="Young S."/>
            <person name="Zeng Q."/>
            <person name="Chapman S."/>
            <person name="Gujja S."/>
            <person name="Saif S."/>
            <person name="Birren B."/>
        </authorList>
    </citation>
    <scope>NUCLEOTIDE SEQUENCE</scope>
    <source>
        <strain evidence="8">CBS 7841</strain>
    </source>
</reference>
<evidence type="ECO:0000313" key="8">
    <source>
        <dbReference type="EMBL" id="WVN85666.1"/>
    </source>
</evidence>
<evidence type="ECO:0000256" key="1">
    <source>
        <dbReference type="ARBA" id="ARBA00022701"/>
    </source>
</evidence>
<dbReference type="PANTHER" id="PTHR24115:SF1008">
    <property type="entry name" value="KINESIN-LIKE PROTEIN SUBITO"/>
    <property type="match status" value="1"/>
</dbReference>
<dbReference type="KEGG" id="cdep:91085029"/>
<feature type="compositionally biased region" description="Acidic residues" evidence="7">
    <location>
        <begin position="802"/>
        <end position="822"/>
    </location>
</feature>
<dbReference type="InterPro" id="IPR027417">
    <property type="entry name" value="P-loop_NTPase"/>
</dbReference>
<feature type="region of interest" description="Disordered" evidence="7">
    <location>
        <begin position="1"/>
        <end position="27"/>
    </location>
</feature>
<keyword evidence="2 5" id="KW-0547">Nucleotide-binding</keyword>
<feature type="compositionally biased region" description="Basic and acidic residues" evidence="7">
    <location>
        <begin position="52"/>
        <end position="67"/>
    </location>
</feature>
<dbReference type="Pfam" id="PF00225">
    <property type="entry name" value="Kinesin"/>
    <property type="match status" value="1"/>
</dbReference>
<dbReference type="GO" id="GO:0016887">
    <property type="term" value="F:ATP hydrolysis activity"/>
    <property type="evidence" value="ECO:0007669"/>
    <property type="project" value="TreeGrafter"/>
</dbReference>
<name>A0A1E3IXL0_9TREE</name>
<dbReference type="InterPro" id="IPR036961">
    <property type="entry name" value="Kinesin_motor_dom_sf"/>
</dbReference>
<dbReference type="PANTHER" id="PTHR24115">
    <property type="entry name" value="KINESIN-RELATED"/>
    <property type="match status" value="1"/>
</dbReference>
<dbReference type="InterPro" id="IPR001752">
    <property type="entry name" value="Kinesin_motor_dom"/>
</dbReference>
<keyword evidence="3 5" id="KW-0067">ATP-binding</keyword>
<dbReference type="GO" id="GO:0005524">
    <property type="term" value="F:ATP binding"/>
    <property type="evidence" value="ECO:0007669"/>
    <property type="project" value="UniProtKB-UniRule"/>
</dbReference>
<organism evidence="8 9">
    <name type="scientific">Cryptococcus depauperatus CBS 7841</name>
    <dbReference type="NCBI Taxonomy" id="1295531"/>
    <lineage>
        <taxon>Eukaryota</taxon>
        <taxon>Fungi</taxon>
        <taxon>Dikarya</taxon>
        <taxon>Basidiomycota</taxon>
        <taxon>Agaricomycotina</taxon>
        <taxon>Tremellomycetes</taxon>
        <taxon>Tremellales</taxon>
        <taxon>Cryptococcaceae</taxon>
        <taxon>Cryptococcus</taxon>
    </lineage>
</organism>
<dbReference type="GeneID" id="91085029"/>
<dbReference type="GO" id="GO:0007018">
    <property type="term" value="P:microtubule-based movement"/>
    <property type="evidence" value="ECO:0007669"/>
    <property type="project" value="InterPro"/>
</dbReference>
<dbReference type="SMART" id="SM00129">
    <property type="entry name" value="KISc"/>
    <property type="match status" value="1"/>
</dbReference>
<keyword evidence="4 5" id="KW-0505">Motor protein</keyword>
<evidence type="ECO:0000313" key="9">
    <source>
        <dbReference type="Proteomes" id="UP000094043"/>
    </source>
</evidence>
<keyword evidence="1 6" id="KW-0493">Microtubule</keyword>
<dbReference type="InterPro" id="IPR027640">
    <property type="entry name" value="Kinesin-like_fam"/>
</dbReference>
<evidence type="ECO:0000256" key="3">
    <source>
        <dbReference type="ARBA" id="ARBA00022840"/>
    </source>
</evidence>
<dbReference type="OrthoDB" id="123929at2759"/>
<dbReference type="GO" id="GO:0003777">
    <property type="term" value="F:microtubule motor activity"/>
    <property type="evidence" value="ECO:0007669"/>
    <property type="project" value="InterPro"/>
</dbReference>
<feature type="region of interest" description="Disordered" evidence="7">
    <location>
        <begin position="39"/>
        <end position="74"/>
    </location>
</feature>
<dbReference type="AlphaFoldDB" id="A0A1E3IXL0"/>
<keyword evidence="9" id="KW-1185">Reference proteome</keyword>
<gene>
    <name evidence="8" type="ORF">L203_100815</name>
</gene>
<dbReference type="InterPro" id="IPR019821">
    <property type="entry name" value="Kinesin_motor_CS"/>
</dbReference>
<dbReference type="Proteomes" id="UP000094043">
    <property type="component" value="Chromosome 1"/>
</dbReference>
<sequence length="963" mass="107326">MPPPISTLSQKQRAQTPTVTARVTRQRATKDAITNTILATPRRPNSIAMGNDDTRKVTGKATVKEKNPSPAHTENLKAYLRIRPPPISSDQSSRPYLEIQSDTDVIMRPPHENARHHIPKPPHIFSFDRVFPPSTPQSPFFITTTLPLVEKLLQGENGLLFAYGVSNSGKSYTIQGGSNVAETERGVLPRALDVVFNSIEGLHCPSNLKPHGLADVEFSAQADEPLDFVDNFATAEPRISDTVKVDRNFSYAVFVSYVEVYNEKIFDLLDSALPAATPTRTRPRTTYNKFPRTSSMQGTSLPFNASMNLAAMANGGGGVLRRQALSLKNNPEGSGKYVAGLRDVRVRTREEALAVFRSGQSARQVFGTLANRESSRSHGIFTIKLVRIHNGAPSDPDSTLVSRLAIVDLAGSERNRNTQTTGDRLKEAGNINKSLMVLGQCLEVLRSNQQRMMTPAINGVKKKIAVVPFRHSKLTEIFQNFFVGDGRAVIIINVNPYDTGFDENSHVMRFSASAREVQTNASSRAGIPLLKRQISTQFNAFRHAVSQPMKIKVTVPLLREEESKKTRGGKKYMANRESEGFVMVEEELEIEEEDAQSEDEEGKDLLVEYLFEQLKEMKTRLYEAEMRATAVEVEVRNEMVEEMQEVMQKMQEDFTCRLQEQIEASELKADRKIDIVMHSMIPTISHAAHDQFTPSGINANTPADTTISDDKSFDTAIDESLICFDKSTPTVQSDPFVTQTFGSPSTIPSLTISRASASDGFSVTEDNVREKCATVLEEKTPSRGEVPQCKDILVVHEKTDMDETEDNDDYDNEEDEDEDEYERSETESEGSVSIISHNVSSDEQSIVEHPASFSPDAARKDVVPANIIPAKTRNDALSSPQIRQSLKAVSRSKKETNLETPPPLRERIAQLQIEDEDDKVPIRTTVKKKRTLAKKKVVTEDEMDMHDMRISGVEVTRLKRSPK</sequence>
<dbReference type="EMBL" id="CP143784">
    <property type="protein sequence ID" value="WVN85666.1"/>
    <property type="molecule type" value="Genomic_DNA"/>
</dbReference>
<dbReference type="Gene3D" id="3.40.850.10">
    <property type="entry name" value="Kinesin motor domain"/>
    <property type="match status" value="1"/>
</dbReference>
<accession>A0A1E3IXL0</accession>
<dbReference type="PRINTS" id="PR00380">
    <property type="entry name" value="KINESINHEAVY"/>
</dbReference>
<dbReference type="RefSeq" id="XP_066066366.1">
    <property type="nucleotide sequence ID" value="XM_066210269.1"/>
</dbReference>
<protein>
    <recommendedName>
        <fullName evidence="6">Kinesin-like protein</fullName>
    </recommendedName>
</protein>